<dbReference type="PANTHER" id="PTHR32309:SF13">
    <property type="entry name" value="FERRIC ENTEROBACTIN TRANSPORT PROTEIN FEPE"/>
    <property type="match status" value="1"/>
</dbReference>
<comment type="catalytic activity">
    <reaction evidence="8">
        <text>L-tyrosyl-[protein] + ATP = O-phospho-L-tyrosyl-[protein] + ADP + H(+)</text>
        <dbReference type="Rhea" id="RHEA:10596"/>
        <dbReference type="Rhea" id="RHEA-COMP:10136"/>
        <dbReference type="Rhea" id="RHEA-COMP:20101"/>
        <dbReference type="ChEBI" id="CHEBI:15378"/>
        <dbReference type="ChEBI" id="CHEBI:30616"/>
        <dbReference type="ChEBI" id="CHEBI:46858"/>
        <dbReference type="ChEBI" id="CHEBI:61978"/>
        <dbReference type="ChEBI" id="CHEBI:456216"/>
        <dbReference type="EC" id="2.7.10.2"/>
    </reaction>
</comment>
<evidence type="ECO:0000256" key="8">
    <source>
        <dbReference type="ARBA" id="ARBA00051245"/>
    </source>
</evidence>
<keyword evidence="6" id="KW-0067">ATP-binding</keyword>
<evidence type="ECO:0000313" key="12">
    <source>
        <dbReference type="Proteomes" id="UP001339167"/>
    </source>
</evidence>
<dbReference type="EMBL" id="JAUGZK010000001">
    <property type="protein sequence ID" value="MEE2022915.1"/>
    <property type="molecule type" value="Genomic_DNA"/>
</dbReference>
<accession>A0ABU7JCL7</accession>
<dbReference type="SUPFAM" id="SSF52540">
    <property type="entry name" value="P-loop containing nucleoside triphosphate hydrolases"/>
    <property type="match status" value="1"/>
</dbReference>
<keyword evidence="4" id="KW-0547">Nucleotide-binding</keyword>
<feature type="compositionally biased region" description="Basic and acidic residues" evidence="9">
    <location>
        <begin position="1"/>
        <end position="13"/>
    </location>
</feature>
<evidence type="ECO:0000259" key="10">
    <source>
        <dbReference type="Pfam" id="PF13614"/>
    </source>
</evidence>
<reference evidence="11 12" key="1">
    <citation type="submission" date="2023-06" db="EMBL/GenBank/DDBJ databases">
        <title>Alkalimonas sp., MEB004 an alkaliphilic bacterium isolated from Lonar Lake, India.</title>
        <authorList>
            <person name="Joshi A."/>
            <person name="Thite S."/>
        </authorList>
    </citation>
    <scope>NUCLEOTIDE SEQUENCE [LARGE SCALE GENOMIC DNA]</scope>
    <source>
        <strain evidence="11 12">MEB004</strain>
    </source>
</reference>
<evidence type="ECO:0000256" key="2">
    <source>
        <dbReference type="ARBA" id="ARBA00011903"/>
    </source>
</evidence>
<organism evidence="11 12">
    <name type="scientific">Alkalimonas mucilaginosa</name>
    <dbReference type="NCBI Taxonomy" id="3057676"/>
    <lineage>
        <taxon>Bacteria</taxon>
        <taxon>Pseudomonadati</taxon>
        <taxon>Pseudomonadota</taxon>
        <taxon>Gammaproteobacteria</taxon>
        <taxon>Alkalimonas</taxon>
    </lineage>
</organism>
<dbReference type="Proteomes" id="UP001339167">
    <property type="component" value="Unassembled WGS sequence"/>
</dbReference>
<dbReference type="EC" id="2.7.10.2" evidence="2"/>
<evidence type="ECO:0000256" key="4">
    <source>
        <dbReference type="ARBA" id="ARBA00022741"/>
    </source>
</evidence>
<dbReference type="NCBIfam" id="TIGR03018">
    <property type="entry name" value="pepcterm_TyrKin"/>
    <property type="match status" value="1"/>
</dbReference>
<dbReference type="Gene3D" id="3.40.50.300">
    <property type="entry name" value="P-loop containing nucleotide triphosphate hydrolases"/>
    <property type="match status" value="1"/>
</dbReference>
<proteinExistence type="inferred from homology"/>
<comment type="similarity">
    <text evidence="1">Belongs to the CpsD/CapB family.</text>
</comment>
<evidence type="ECO:0000256" key="9">
    <source>
        <dbReference type="SAM" id="MobiDB-lite"/>
    </source>
</evidence>
<dbReference type="PANTHER" id="PTHR32309">
    <property type="entry name" value="TYROSINE-PROTEIN KINASE"/>
    <property type="match status" value="1"/>
</dbReference>
<keyword evidence="5" id="KW-0418">Kinase</keyword>
<evidence type="ECO:0000256" key="1">
    <source>
        <dbReference type="ARBA" id="ARBA00007316"/>
    </source>
</evidence>
<feature type="region of interest" description="Disordered" evidence="9">
    <location>
        <begin position="1"/>
        <end position="51"/>
    </location>
</feature>
<dbReference type="CDD" id="cd05387">
    <property type="entry name" value="BY-kinase"/>
    <property type="match status" value="1"/>
</dbReference>
<dbReference type="InterPro" id="IPR050445">
    <property type="entry name" value="Bact_polysacc_biosynth/exp"/>
</dbReference>
<keyword evidence="3" id="KW-0808">Transferase</keyword>
<name>A0ABU7JCL7_9GAMM</name>
<dbReference type="InterPro" id="IPR025669">
    <property type="entry name" value="AAA_dom"/>
</dbReference>
<comment type="caution">
    <text evidence="11">The sequence shown here is derived from an EMBL/GenBank/DDBJ whole genome shotgun (WGS) entry which is preliminary data.</text>
</comment>
<evidence type="ECO:0000256" key="5">
    <source>
        <dbReference type="ARBA" id="ARBA00022777"/>
    </source>
</evidence>
<gene>
    <name evidence="11" type="ORF">QWF21_01545</name>
</gene>
<feature type="compositionally biased region" description="Polar residues" evidence="9">
    <location>
        <begin position="14"/>
        <end position="35"/>
    </location>
</feature>
<dbReference type="RefSeq" id="WP_330086272.1">
    <property type="nucleotide sequence ID" value="NZ_JAUGZK010000001.1"/>
</dbReference>
<feature type="compositionally biased region" description="Basic and acidic residues" evidence="9">
    <location>
        <begin position="38"/>
        <end position="51"/>
    </location>
</feature>
<dbReference type="Pfam" id="PF13614">
    <property type="entry name" value="AAA_31"/>
    <property type="match status" value="1"/>
</dbReference>
<dbReference type="InterPro" id="IPR005702">
    <property type="entry name" value="Wzc-like_C"/>
</dbReference>
<evidence type="ECO:0000256" key="6">
    <source>
        <dbReference type="ARBA" id="ARBA00022840"/>
    </source>
</evidence>
<dbReference type="InterPro" id="IPR027417">
    <property type="entry name" value="P-loop_NTPase"/>
</dbReference>
<feature type="domain" description="AAA" evidence="10">
    <location>
        <begin position="118"/>
        <end position="260"/>
    </location>
</feature>
<evidence type="ECO:0000256" key="7">
    <source>
        <dbReference type="ARBA" id="ARBA00023137"/>
    </source>
</evidence>
<keyword evidence="7" id="KW-0829">Tyrosine-protein kinase</keyword>
<keyword evidence="12" id="KW-1185">Reference proteome</keyword>
<sequence>MSTIEKAVKKQSELDAQQEQGIGGESTQEALNVASSKVADERADKNLRREASDKAEMVRQSYLANATIQLDLEHLESLNFVSLSPERRIINEEFRSIKRKLLNNAFGGLSNSLKHPNLIMVTSSRPGEGKTFTAVNLALSMALEKDKTVLLVDADVLRPMVAKTLRFTTENGLTDYLSTDDLNVEDVLLSTNIDRLKIISAGKPHHLSTELLASEKMLQLATEFATRYPDRVVIFDAPPLLGVNETSVLAAMCGQAVVVVEENQTKITEIDQAVALLPEELAVGFVINKAHRNQGKGYGYYYSNSN</sequence>
<evidence type="ECO:0000313" key="11">
    <source>
        <dbReference type="EMBL" id="MEE2022915.1"/>
    </source>
</evidence>
<evidence type="ECO:0000256" key="3">
    <source>
        <dbReference type="ARBA" id="ARBA00022679"/>
    </source>
</evidence>
<protein>
    <recommendedName>
        <fullName evidence="2">non-specific protein-tyrosine kinase</fullName>
        <ecNumber evidence="2">2.7.10.2</ecNumber>
    </recommendedName>
</protein>